<dbReference type="STRING" id="371731.Rsw2DRAFT_2986"/>
<evidence type="ECO:0000313" key="2">
    <source>
        <dbReference type="EMBL" id="EEW24091.1"/>
    </source>
</evidence>
<gene>
    <name evidence="2" type="ORF">Rsw2DRAFT_2986</name>
</gene>
<dbReference type="OrthoDB" id="9808254at2"/>
<organism evidence="2 3">
    <name type="scientific">Rhodobacter ferrooxidans</name>
    <dbReference type="NCBI Taxonomy" id="371731"/>
    <lineage>
        <taxon>Bacteria</taxon>
        <taxon>Pseudomonadati</taxon>
        <taxon>Pseudomonadota</taxon>
        <taxon>Alphaproteobacteria</taxon>
        <taxon>Rhodobacterales</taxon>
        <taxon>Rhodobacter group</taxon>
        <taxon>Rhodobacter</taxon>
    </lineage>
</organism>
<dbReference type="eggNOG" id="COG5429">
    <property type="taxonomic scope" value="Bacteria"/>
</dbReference>
<evidence type="ECO:0000313" key="3">
    <source>
        <dbReference type="Proteomes" id="UP000010121"/>
    </source>
</evidence>
<comment type="caution">
    <text evidence="2">The sequence shown here is derived from an EMBL/GenBank/DDBJ whole genome shotgun (WGS) entry which is preliminary data.</text>
</comment>
<dbReference type="AlphaFoldDB" id="C8S4K8"/>
<reference evidence="2 3" key="1">
    <citation type="submission" date="2009-08" db="EMBL/GenBank/DDBJ databases">
        <title>The draft genome of Rhodobacter sp. SW2.</title>
        <authorList>
            <consortium name="US DOE Joint Genome Institute (JGI-PGF)"/>
            <person name="Lucas S."/>
            <person name="Copeland A."/>
            <person name="Lapidus A."/>
            <person name="Glavina del Rio T."/>
            <person name="Tice H."/>
            <person name="Bruce D."/>
            <person name="Goodwin L."/>
            <person name="Pitluck S."/>
            <person name="Larimer F."/>
            <person name="Land M.L."/>
            <person name="Hauser L."/>
            <person name="Emerson D."/>
        </authorList>
    </citation>
    <scope>NUCLEOTIDE SEQUENCE [LARGE SCALE GENOMIC DNA]</scope>
    <source>
        <strain evidence="2 3">SW2</strain>
    </source>
</reference>
<dbReference type="PROSITE" id="PS51257">
    <property type="entry name" value="PROKAR_LIPOPROTEIN"/>
    <property type="match status" value="1"/>
</dbReference>
<dbReference type="Pfam" id="PF06764">
    <property type="entry name" value="DUF1223"/>
    <property type="match status" value="1"/>
</dbReference>
<feature type="signal peptide" evidence="1">
    <location>
        <begin position="1"/>
        <end position="21"/>
    </location>
</feature>
<accession>C8S4K8</accession>
<dbReference type="SUPFAM" id="SSF52833">
    <property type="entry name" value="Thioredoxin-like"/>
    <property type="match status" value="1"/>
</dbReference>
<dbReference type="InterPro" id="IPR036249">
    <property type="entry name" value="Thioredoxin-like_sf"/>
</dbReference>
<keyword evidence="1" id="KW-0732">Signal</keyword>
<dbReference type="PANTHER" id="PTHR36057">
    <property type="match status" value="1"/>
</dbReference>
<dbReference type="InterPro" id="IPR010634">
    <property type="entry name" value="DUF1223"/>
</dbReference>
<sequence>MRQFVSAMCGLWFACAGAGHAQTVASEPVVVVELFTSQGCSSCPPADAFLQHLARDPAVIALALHVDYWDYIGWADSFADPRFTERQKAYAHAAGSRTIYTPQMIVEGQDRVEGHQPELVEDLIRSHLAKAHQVRMSLSRNGTQVLITATANPPLHDEVRVQLVRYRPEQSVTIGHGENEGQTLTYSNIVTSWQVVGEWSGTEPLSLQTEAAGDDPVVVILQQDGPADILAAARLD</sequence>
<dbReference type="RefSeq" id="WP_008032401.1">
    <property type="nucleotide sequence ID" value="NZ_ACYY01000026.1"/>
</dbReference>
<dbReference type="PANTHER" id="PTHR36057:SF1">
    <property type="entry name" value="LIPOPROTEIN LIPID ATTACHMENT SITE-LIKE PROTEIN, PUTATIVE (DUF1223)-RELATED"/>
    <property type="match status" value="1"/>
</dbReference>
<proteinExistence type="predicted"/>
<keyword evidence="3" id="KW-1185">Reference proteome</keyword>
<evidence type="ECO:0008006" key="4">
    <source>
        <dbReference type="Google" id="ProtNLM"/>
    </source>
</evidence>
<protein>
    <recommendedName>
        <fullName evidence="4">Secreted protein</fullName>
    </recommendedName>
</protein>
<dbReference type="EMBL" id="ACYY01000026">
    <property type="protein sequence ID" value="EEW24091.1"/>
    <property type="molecule type" value="Genomic_DNA"/>
</dbReference>
<name>C8S4K8_9RHOB</name>
<feature type="chain" id="PRO_5002991879" description="Secreted protein" evidence="1">
    <location>
        <begin position="22"/>
        <end position="236"/>
    </location>
</feature>
<evidence type="ECO:0000256" key="1">
    <source>
        <dbReference type="SAM" id="SignalP"/>
    </source>
</evidence>
<dbReference type="Proteomes" id="UP000010121">
    <property type="component" value="Unassembled WGS sequence"/>
</dbReference>